<evidence type="ECO:0000256" key="3">
    <source>
        <dbReference type="ARBA" id="ARBA00022793"/>
    </source>
</evidence>
<dbReference type="Gene3D" id="3.20.20.70">
    <property type="entry name" value="Aldolase class I"/>
    <property type="match status" value="1"/>
</dbReference>
<evidence type="ECO:0000256" key="4">
    <source>
        <dbReference type="ARBA" id="ARBA00022975"/>
    </source>
</evidence>
<evidence type="ECO:0000256" key="2">
    <source>
        <dbReference type="ARBA" id="ARBA00008847"/>
    </source>
</evidence>
<evidence type="ECO:0000256" key="7">
    <source>
        <dbReference type="HAMAP-Rule" id="MF_01215"/>
    </source>
</evidence>
<evidence type="ECO:0000313" key="9">
    <source>
        <dbReference type="EMBL" id="KFI67843.1"/>
    </source>
</evidence>
<keyword evidence="3 7" id="KW-0210">Decarboxylase</keyword>
<dbReference type="InterPro" id="IPR001754">
    <property type="entry name" value="OMPdeCOase_dom"/>
</dbReference>
<dbReference type="STRING" id="1692.BMAGN_0832"/>
<dbReference type="Proteomes" id="UP000029052">
    <property type="component" value="Unassembled WGS sequence"/>
</dbReference>
<proteinExistence type="inferred from homology"/>
<dbReference type="CDD" id="cd04725">
    <property type="entry name" value="OMP_decarboxylase_like"/>
    <property type="match status" value="1"/>
</dbReference>
<keyword evidence="10" id="KW-1185">Reference proteome</keyword>
<dbReference type="GO" id="GO:0004590">
    <property type="term" value="F:orotidine-5'-phosphate decarboxylase activity"/>
    <property type="evidence" value="ECO:0007669"/>
    <property type="project" value="UniProtKB-UniRule"/>
</dbReference>
<dbReference type="NCBIfam" id="TIGR02127">
    <property type="entry name" value="pyrF_sub2"/>
    <property type="match status" value="1"/>
</dbReference>
<dbReference type="GO" id="GO:0044205">
    <property type="term" value="P:'de novo' UMP biosynthetic process"/>
    <property type="evidence" value="ECO:0007669"/>
    <property type="project" value="UniProtKB-UniRule"/>
</dbReference>
<accession>A0A087B9Z3</accession>
<dbReference type="SMART" id="SM00934">
    <property type="entry name" value="OMPdecase"/>
    <property type="match status" value="1"/>
</dbReference>
<comment type="caution">
    <text evidence="9">The sequence shown here is derived from an EMBL/GenBank/DDBJ whole genome shotgun (WGS) entry which is preliminary data.</text>
</comment>
<organism evidence="9 10">
    <name type="scientific">Bifidobacterium magnum</name>
    <dbReference type="NCBI Taxonomy" id="1692"/>
    <lineage>
        <taxon>Bacteria</taxon>
        <taxon>Bacillati</taxon>
        <taxon>Actinomycetota</taxon>
        <taxon>Actinomycetes</taxon>
        <taxon>Bifidobacteriales</taxon>
        <taxon>Bifidobacteriaceae</taxon>
        <taxon>Bifidobacterium</taxon>
    </lineage>
</organism>
<dbReference type="EC" id="4.1.1.23" evidence="7"/>
<dbReference type="InterPro" id="IPR013785">
    <property type="entry name" value="Aldolase_TIM"/>
</dbReference>
<sequence>MDRLIDAISETHNPSVVGIDPTPQLIPQAVTASMVEDAYGSMRQSGDYTDLVPQAMAMSYFLFGQAIIDAVAGIVPAVKPQIAMYEALGAIGVSAYNQTCRYAQEQGLYVIGDIKRADIGTSAAHYAHHLSGISATLPIPEAPAHTDPWHEDAVTVNPYLGADAVKPFLDAAEPHDKDVFCLVHTSNPSATQIQDLQLVNGQHVYEHVGMLVDQQNRNTTGLHGYGRLGAVVGATYPAQGRALRARMPHTFFLIPGYGAQGGTATDIAAMADEHGSGIIVNSSRAIIGAWKRRDHTTMRNPDEALAVVMACARDAAIDMRDNLRAALT</sequence>
<dbReference type="PANTHER" id="PTHR43375:SF1">
    <property type="entry name" value="OROTIDINE 5'-PHOSPHATE DECARBOXYLASE"/>
    <property type="match status" value="1"/>
</dbReference>
<dbReference type="Pfam" id="PF00215">
    <property type="entry name" value="OMPdecase"/>
    <property type="match status" value="1"/>
</dbReference>
<evidence type="ECO:0000256" key="5">
    <source>
        <dbReference type="ARBA" id="ARBA00023239"/>
    </source>
</evidence>
<evidence type="ECO:0000259" key="8">
    <source>
        <dbReference type="SMART" id="SM00934"/>
    </source>
</evidence>
<feature type="active site" description="Proton donor" evidence="7">
    <location>
        <position position="115"/>
    </location>
</feature>
<comment type="similarity">
    <text evidence="2 7">Belongs to the OMP decarboxylase family. Type 2 subfamily.</text>
</comment>
<dbReference type="PANTHER" id="PTHR43375">
    <property type="entry name" value="OROTIDINE 5'-PHOSPHATE DECARBOXYLASE"/>
    <property type="match status" value="1"/>
</dbReference>
<dbReference type="GO" id="GO:0006207">
    <property type="term" value="P:'de novo' pyrimidine nucleobase biosynthetic process"/>
    <property type="evidence" value="ECO:0007669"/>
    <property type="project" value="InterPro"/>
</dbReference>
<dbReference type="RefSeq" id="WP_022859406.1">
    <property type="nucleotide sequence ID" value="NZ_JGZB01000006.1"/>
</dbReference>
<dbReference type="UniPathway" id="UPA00070">
    <property type="reaction ID" value="UER00120"/>
</dbReference>
<keyword evidence="5 7" id="KW-0456">Lyase</keyword>
<evidence type="ECO:0000256" key="1">
    <source>
        <dbReference type="ARBA" id="ARBA00004861"/>
    </source>
</evidence>
<evidence type="ECO:0000313" key="10">
    <source>
        <dbReference type="Proteomes" id="UP000029052"/>
    </source>
</evidence>
<reference evidence="9 10" key="1">
    <citation type="submission" date="2014-03" db="EMBL/GenBank/DDBJ databases">
        <title>Genomics of Bifidobacteria.</title>
        <authorList>
            <person name="Ventura M."/>
            <person name="Milani C."/>
            <person name="Lugli G.A."/>
        </authorList>
    </citation>
    <scope>NUCLEOTIDE SEQUENCE [LARGE SCALE GENOMIC DNA]</scope>
    <source>
        <strain evidence="9 10">LMG 11591</strain>
    </source>
</reference>
<dbReference type="AlphaFoldDB" id="A0A087B9Z3"/>
<dbReference type="InterPro" id="IPR011995">
    <property type="entry name" value="OMPdecase_type-2"/>
</dbReference>
<protein>
    <recommendedName>
        <fullName evidence="7">Orotidine 5'-phosphate decarboxylase</fullName>
        <ecNumber evidence="7">4.1.1.23</ecNumber>
    </recommendedName>
    <alternativeName>
        <fullName evidence="7">OMP decarboxylase</fullName>
        <shortName evidence="7">OMPDCase</shortName>
        <shortName evidence="7">OMPdecase</shortName>
    </alternativeName>
</protein>
<comment type="pathway">
    <text evidence="1 7">Pyrimidine metabolism; UMP biosynthesis via de novo pathway; UMP from orotate: step 2/2.</text>
</comment>
<dbReference type="SUPFAM" id="SSF51366">
    <property type="entry name" value="Ribulose-phoshate binding barrel"/>
    <property type="match status" value="1"/>
</dbReference>
<keyword evidence="4 7" id="KW-0665">Pyrimidine biosynthesis</keyword>
<gene>
    <name evidence="7" type="primary">pyrF</name>
    <name evidence="9" type="ORF">BMAGN_0832</name>
</gene>
<comment type="catalytic activity">
    <reaction evidence="6 7">
        <text>orotidine 5'-phosphate + H(+) = UMP + CO2</text>
        <dbReference type="Rhea" id="RHEA:11596"/>
        <dbReference type="ChEBI" id="CHEBI:15378"/>
        <dbReference type="ChEBI" id="CHEBI:16526"/>
        <dbReference type="ChEBI" id="CHEBI:57538"/>
        <dbReference type="ChEBI" id="CHEBI:57865"/>
        <dbReference type="EC" id="4.1.1.23"/>
    </reaction>
</comment>
<evidence type="ECO:0000256" key="6">
    <source>
        <dbReference type="ARBA" id="ARBA00049157"/>
    </source>
</evidence>
<dbReference type="eggNOG" id="COG0284">
    <property type="taxonomic scope" value="Bacteria"/>
</dbReference>
<feature type="domain" description="Orotidine 5'-phosphate decarboxylase" evidence="8">
    <location>
        <begin position="14"/>
        <end position="299"/>
    </location>
</feature>
<dbReference type="InterPro" id="IPR011060">
    <property type="entry name" value="RibuloseP-bd_barrel"/>
</dbReference>
<dbReference type="EMBL" id="JGZB01000006">
    <property type="protein sequence ID" value="KFI67843.1"/>
    <property type="molecule type" value="Genomic_DNA"/>
</dbReference>
<dbReference type="HAMAP" id="MF_01215">
    <property type="entry name" value="OMPdecase_type2"/>
    <property type="match status" value="1"/>
</dbReference>
<name>A0A087B9Z3_9BIFI</name>